<proteinExistence type="predicted"/>
<dbReference type="InterPro" id="IPR037066">
    <property type="entry name" value="Plug_dom_sf"/>
</dbReference>
<dbReference type="Gene3D" id="2.60.40.1120">
    <property type="entry name" value="Carboxypeptidase-like, regulatory domain"/>
    <property type="match status" value="1"/>
</dbReference>
<evidence type="ECO:0000259" key="1">
    <source>
        <dbReference type="Pfam" id="PF25183"/>
    </source>
</evidence>
<evidence type="ECO:0000313" key="2">
    <source>
        <dbReference type="EMBL" id="RFU16004.1"/>
    </source>
</evidence>
<evidence type="ECO:0000313" key="3">
    <source>
        <dbReference type="Proteomes" id="UP000264702"/>
    </source>
</evidence>
<accession>A0A372IM73</accession>
<gene>
    <name evidence="2" type="ORF">D0Y96_11235</name>
</gene>
<dbReference type="GO" id="GO:0030246">
    <property type="term" value="F:carbohydrate binding"/>
    <property type="evidence" value="ECO:0007669"/>
    <property type="project" value="InterPro"/>
</dbReference>
<dbReference type="InterPro" id="IPR057601">
    <property type="entry name" value="Oar-like_b-barrel"/>
</dbReference>
<dbReference type="Gene3D" id="2.170.130.10">
    <property type="entry name" value="TonB-dependent receptor, plug domain"/>
    <property type="match status" value="1"/>
</dbReference>
<dbReference type="SUPFAM" id="SSF56935">
    <property type="entry name" value="Porins"/>
    <property type="match status" value="1"/>
</dbReference>
<dbReference type="SUPFAM" id="SSF49452">
    <property type="entry name" value="Starch-binding domain-like"/>
    <property type="match status" value="1"/>
</dbReference>
<keyword evidence="3" id="KW-1185">Reference proteome</keyword>
<name>A0A372IM73_9BACT</name>
<dbReference type="EMBL" id="QVQT01000004">
    <property type="protein sequence ID" value="RFU16004.1"/>
    <property type="molecule type" value="Genomic_DNA"/>
</dbReference>
<dbReference type="InterPro" id="IPR013784">
    <property type="entry name" value="Carb-bd-like_fold"/>
</dbReference>
<comment type="caution">
    <text evidence="2">The sequence shown here is derived from an EMBL/GenBank/DDBJ whole genome shotgun (WGS) entry which is preliminary data.</text>
</comment>
<dbReference type="Pfam" id="PF25183">
    <property type="entry name" value="OMP_b-brl_4"/>
    <property type="match status" value="1"/>
</dbReference>
<dbReference type="Pfam" id="PF13620">
    <property type="entry name" value="CarboxypepD_reg"/>
    <property type="match status" value="1"/>
</dbReference>
<protein>
    <recommendedName>
        <fullName evidence="1">TonB-dependent transporter Oar-like beta-barrel domain-containing protein</fullName>
    </recommendedName>
</protein>
<dbReference type="AlphaFoldDB" id="A0A372IM73"/>
<organism evidence="2 3">
    <name type="scientific">Paracidobacterium acidisoli</name>
    <dbReference type="NCBI Taxonomy" id="2303751"/>
    <lineage>
        <taxon>Bacteria</taxon>
        <taxon>Pseudomonadati</taxon>
        <taxon>Acidobacteriota</taxon>
        <taxon>Terriglobia</taxon>
        <taxon>Terriglobales</taxon>
        <taxon>Acidobacteriaceae</taxon>
        <taxon>Paracidobacterium</taxon>
    </lineage>
</organism>
<sequence>MHRGNERIVLFRGVPMFRRFLSASLLFLALSPMLYAQSNYATLRGSVMDGQRHIIPNAHVKVTASATGATRELETDSAGLYVAEGLQPGAYQVEISSAGFAAATESIQLEVGQQVTLDKVLAVGAQTQTYFVGANPELLKTADASVGEVVDRRSVQQLPLNGRQLIDLVSTVPGAHVSMGAQEGNANPLYWRPGQFSAISISGNRPNANYFLLDGATNTDPTFNTQNLNPNPDIVQEFQVETGSYTAEMGGAGGGQINIATRSGTSVFHGTAYEFLRNGAFDAYSFGAMGATKHLVQNDYGAAVGGPLYGKHTFFFVNYEGYRHVATDAMTDTVPTAAEASGDFSQSGVDIYDPNSTYANPDYNAAQPVSASNPQFLRKQFEYNGQLNVIPPDRISSVANVMLQKYVPQPNQMSGMSMGMTMNGQPGVVGAGNDANNYLDLRNEQHYTDQGTLRVDHDFSKGSSAFLRYSAQGEHGFMPENLPGFGYYHDNLAQQGVLGWSYILSEHMLNISSLAISRLSMDHTTESANKNDIVSELGIQGVGFGGPGAWGAPYFTVQGYSPFGDSFSATPMHAWDTILEGRDTLSWQAGRHSFKFGGAYQWYIWPMWGFFQNRGYYQFTNGFTTHTLTSDGTGSGLASFLLGMPVVRQRQAGVPQMNLRQWYADGFAQDTWRMTNTTTLDYGVRYEYMSPLWDITYTNSNLTFNDGVPSPFIGGQGGYPKGLMYPNKANFAPRLGLAQSVPGMGLVVHVAYGIFYTPVDMNTWCNQRHNIPYVFPETAQSDNYTPTTAITNFNFGDPVLGKTVVSFTALDLHAPAQYVQQWSTSIEKSLGRETTLEVGYLGSRGFHLQRAHLINNAQPGPGAIQPRRPHTSMSFVAGTVLPKSVTVANQANPLLTPVSTINLLENTAQSWYDAGYVNLRRRYANGLSLLANYTFAKSLEGAPDFRSPMYESAIPQNDNDLKADKGPACDIRDRFSLSGVYDVPSWAHSRLTALVTKDWRFSTIYQIQTGYPLTISVFGDTANAGTALGENPIRGNYTGQKIFPHGTHNAMEWFNTAAFAAPPAYTFGNVGRNSVYGPGLQSLDLAVVRAFHLTERYSFETRGEFFNSLNKVNLDTPNRFVNTAGFGTITDAMNPGRQIQLSARISF</sequence>
<feature type="domain" description="TonB-dependent transporter Oar-like beta-barrel" evidence="1">
    <location>
        <begin position="261"/>
        <end position="1140"/>
    </location>
</feature>
<reference evidence="2 3" key="1">
    <citation type="submission" date="2018-08" db="EMBL/GenBank/DDBJ databases">
        <title>Acidipila sp. 4G-K13, an acidobacterium isolated from forest soil.</title>
        <authorList>
            <person name="Gao Z.-H."/>
            <person name="Qiu L.-H."/>
        </authorList>
    </citation>
    <scope>NUCLEOTIDE SEQUENCE [LARGE SCALE GENOMIC DNA]</scope>
    <source>
        <strain evidence="2 3">4G-K13</strain>
    </source>
</reference>
<dbReference type="Proteomes" id="UP000264702">
    <property type="component" value="Unassembled WGS sequence"/>
</dbReference>